<sequence>MLTWPAIQQLILQGLPTNVEDLKSLEQEGSAFIVRMQKGIPNLPMQVGLQSVPFVGMQTQASRAAGEARTTFPTLTREKMLHLATAYFDSFNLLYPFMDRQSFISEILTRVSTEGFHGDPDSVIALLVFALGEMALESAQGDPLDPHQGRSSGTVSRPPGLEYFNAARERIGFVLTECDLESVQIFSMAALYYESCSRHVDFWRLTVSASSACQVLVTCYPIDWKSPRGDLIKRAYWHCVIMETGLHLELDLPLTGIIDLEDRVGIPIFNTPFCEADHRANQASHFEAHYASQVALRRLCANLHENINGSMTDTSTPDSSLAEGGPTAHSLKQLAAQLAQWRSMLPRELQWDEDDPTSFPGPPQSPFNLDPKLPQQSRGGEPMFSEDLDSNQPTNLYLYDVQVALLRTRYYYAKYMVYRPFIYKALHFPEQMTQLDAEGVAECLRSCLRWPLTFSPASRKKRLIPYLFCWSQNFLGILLIIHLTRHNPMLRDIRTQLCGPRFEREIEQSIALMLDWIRDLKRSDPIAMWCWNILQSIYHMDP</sequence>
<evidence type="ECO:0000313" key="5">
    <source>
        <dbReference type="Proteomes" id="UP000256328"/>
    </source>
</evidence>
<name>A0A3D8RVU6_9HELO</name>
<evidence type="ECO:0000313" key="4">
    <source>
        <dbReference type="EMBL" id="RDW78187.1"/>
    </source>
</evidence>
<dbReference type="Proteomes" id="UP000256328">
    <property type="component" value="Unassembled WGS sequence"/>
</dbReference>
<feature type="domain" description="Xylanolytic transcriptional activator regulatory" evidence="3">
    <location>
        <begin position="86"/>
        <end position="342"/>
    </location>
</feature>
<evidence type="ECO:0000259" key="3">
    <source>
        <dbReference type="Pfam" id="PF04082"/>
    </source>
</evidence>
<dbReference type="CDD" id="cd12148">
    <property type="entry name" value="fungal_TF_MHR"/>
    <property type="match status" value="1"/>
</dbReference>
<protein>
    <recommendedName>
        <fullName evidence="3">Xylanolytic transcriptional activator regulatory domain-containing protein</fullName>
    </recommendedName>
</protein>
<dbReference type="InterPro" id="IPR053181">
    <property type="entry name" value="EcdB-like_regulator"/>
</dbReference>
<evidence type="ECO:0000256" key="1">
    <source>
        <dbReference type="ARBA" id="ARBA00023242"/>
    </source>
</evidence>
<dbReference type="GO" id="GO:0003677">
    <property type="term" value="F:DNA binding"/>
    <property type="evidence" value="ECO:0007669"/>
    <property type="project" value="InterPro"/>
</dbReference>
<keyword evidence="5" id="KW-1185">Reference proteome</keyword>
<feature type="region of interest" description="Disordered" evidence="2">
    <location>
        <begin position="352"/>
        <end position="389"/>
    </location>
</feature>
<reference evidence="4 5" key="1">
    <citation type="journal article" date="2018" name="IMA Fungus">
        <title>IMA Genome-F 9: Draft genome sequence of Annulohypoxylon stygium, Aspergillus mulundensis, Berkeleyomyces basicola (syn. Thielaviopsis basicola), Ceratocystis smalleyi, two Cercospora beticola strains, Coleophoma cylindrospora, Fusarium fracticaudum, Phialophora cf. hyalina, and Morchella septimelata.</title>
        <authorList>
            <person name="Wingfield B.D."/>
            <person name="Bills G.F."/>
            <person name="Dong Y."/>
            <person name="Huang W."/>
            <person name="Nel W.J."/>
            <person name="Swalarsk-Parry B.S."/>
            <person name="Vaghefi N."/>
            <person name="Wilken P.M."/>
            <person name="An Z."/>
            <person name="de Beer Z.W."/>
            <person name="De Vos L."/>
            <person name="Chen L."/>
            <person name="Duong T.A."/>
            <person name="Gao Y."/>
            <person name="Hammerbacher A."/>
            <person name="Kikkert J.R."/>
            <person name="Li Y."/>
            <person name="Li H."/>
            <person name="Li K."/>
            <person name="Li Q."/>
            <person name="Liu X."/>
            <person name="Ma X."/>
            <person name="Naidoo K."/>
            <person name="Pethybridge S.J."/>
            <person name="Sun J."/>
            <person name="Steenkamp E.T."/>
            <person name="van der Nest M.A."/>
            <person name="van Wyk S."/>
            <person name="Wingfield M.J."/>
            <person name="Xiong C."/>
            <person name="Yue Q."/>
            <person name="Zhang X."/>
        </authorList>
    </citation>
    <scope>NUCLEOTIDE SEQUENCE [LARGE SCALE GENOMIC DNA]</scope>
    <source>
        <strain evidence="4 5">BP5796</strain>
    </source>
</reference>
<dbReference type="PANTHER" id="PTHR47785:SF6">
    <property type="entry name" value="ZN(II)2CYS6 TRANSCRIPTION FACTOR (EUROFUNG)"/>
    <property type="match status" value="1"/>
</dbReference>
<dbReference type="EMBL" id="PDLN01000008">
    <property type="protein sequence ID" value="RDW78187.1"/>
    <property type="molecule type" value="Genomic_DNA"/>
</dbReference>
<comment type="caution">
    <text evidence="4">The sequence shown here is derived from an EMBL/GenBank/DDBJ whole genome shotgun (WGS) entry which is preliminary data.</text>
</comment>
<organism evidence="4 5">
    <name type="scientific">Coleophoma crateriformis</name>
    <dbReference type="NCBI Taxonomy" id="565419"/>
    <lineage>
        <taxon>Eukaryota</taxon>
        <taxon>Fungi</taxon>
        <taxon>Dikarya</taxon>
        <taxon>Ascomycota</taxon>
        <taxon>Pezizomycotina</taxon>
        <taxon>Leotiomycetes</taxon>
        <taxon>Helotiales</taxon>
        <taxon>Dermateaceae</taxon>
        <taxon>Coleophoma</taxon>
    </lineage>
</organism>
<proteinExistence type="predicted"/>
<dbReference type="GO" id="GO:0008270">
    <property type="term" value="F:zinc ion binding"/>
    <property type="evidence" value="ECO:0007669"/>
    <property type="project" value="InterPro"/>
</dbReference>
<keyword evidence="1" id="KW-0539">Nucleus</keyword>
<dbReference type="InterPro" id="IPR007219">
    <property type="entry name" value="XnlR_reg_dom"/>
</dbReference>
<accession>A0A3D8RVU6</accession>
<gene>
    <name evidence="4" type="ORF">BP5796_06039</name>
</gene>
<evidence type="ECO:0000256" key="2">
    <source>
        <dbReference type="SAM" id="MobiDB-lite"/>
    </source>
</evidence>
<dbReference type="AlphaFoldDB" id="A0A3D8RVU6"/>
<dbReference type="OrthoDB" id="6133115at2759"/>
<dbReference type="PANTHER" id="PTHR47785">
    <property type="entry name" value="ZN(II)2CYS6 TRANSCRIPTION FACTOR (EUROFUNG)-RELATED-RELATED"/>
    <property type="match status" value="1"/>
</dbReference>
<dbReference type="GO" id="GO:0006351">
    <property type="term" value="P:DNA-templated transcription"/>
    <property type="evidence" value="ECO:0007669"/>
    <property type="project" value="InterPro"/>
</dbReference>
<dbReference type="Pfam" id="PF04082">
    <property type="entry name" value="Fungal_trans"/>
    <property type="match status" value="1"/>
</dbReference>